<dbReference type="EMBL" id="WCUV01000016">
    <property type="protein sequence ID" value="KAB4087832.1"/>
    <property type="molecule type" value="Genomic_DNA"/>
</dbReference>
<evidence type="ECO:0000313" key="4">
    <source>
        <dbReference type="EMBL" id="KAB4211845.1"/>
    </source>
</evidence>
<dbReference type="EMBL" id="QSVA01000005">
    <property type="protein sequence ID" value="RGN94989.1"/>
    <property type="molecule type" value="Genomic_DNA"/>
</dbReference>
<evidence type="ECO:0000313" key="2">
    <source>
        <dbReference type="EMBL" id="KAB4087832.1"/>
    </source>
</evidence>
<reference evidence="5 13" key="3">
    <citation type="submission" date="2020-12" db="EMBL/GenBank/DDBJ databases">
        <title>Microorganisms.</title>
        <authorList>
            <person name="Matos J."/>
            <person name="Faleiro L."/>
            <person name="Duarte I."/>
        </authorList>
    </citation>
    <scope>NUCLEOTIDE SEQUENCE [LARGE SCALE GENOMIC DNA]</scope>
    <source>
        <strain evidence="5 13">PtFD3Pch2</strain>
    </source>
</reference>
<evidence type="ECO:0000313" key="6">
    <source>
        <dbReference type="EMBL" id="RGN94989.1"/>
    </source>
</evidence>
<evidence type="ECO:0000313" key="9">
    <source>
        <dbReference type="Proteomes" id="UP000283601"/>
    </source>
</evidence>
<dbReference type="EMBL" id="WCTY01000042">
    <property type="protein sequence ID" value="KAB4180493.1"/>
    <property type="molecule type" value="Genomic_DNA"/>
</dbReference>
<feature type="domain" description="SEFIR" evidence="1">
    <location>
        <begin position="247"/>
        <end position="380"/>
    </location>
</feature>
<dbReference type="AlphaFoldDB" id="A0A139KAC1"/>
<evidence type="ECO:0000313" key="13">
    <source>
        <dbReference type="Proteomes" id="UP001196342"/>
    </source>
</evidence>
<keyword evidence="13" id="KW-1185">Reference proteome</keyword>
<dbReference type="Gene3D" id="3.40.50.10140">
    <property type="entry name" value="Toll/interleukin-1 receptor homology (TIR) domain"/>
    <property type="match status" value="1"/>
</dbReference>
<dbReference type="InterPro" id="IPR035897">
    <property type="entry name" value="Toll_tir_struct_dom_sf"/>
</dbReference>
<proteinExistence type="predicted"/>
<dbReference type="InterPro" id="IPR013568">
    <property type="entry name" value="SEFIR_dom"/>
</dbReference>
<evidence type="ECO:0000313" key="3">
    <source>
        <dbReference type="EMBL" id="KAB4180493.1"/>
    </source>
</evidence>
<keyword evidence="5" id="KW-0675">Receptor</keyword>
<dbReference type="EMBL" id="JAFBJK010000002">
    <property type="protein sequence ID" value="MBT8725041.1"/>
    <property type="molecule type" value="Genomic_DNA"/>
</dbReference>
<gene>
    <name evidence="7" type="ORF">DW758_10175</name>
    <name evidence="6" type="ORF">DXB37_07405</name>
    <name evidence="4" type="ORF">GAP55_12780</name>
    <name evidence="3" type="ORF">GAQ44_19865</name>
    <name evidence="2" type="ORF">GAQ56_18400</name>
    <name evidence="5" type="ORF">JQN06_02480</name>
</gene>
<evidence type="ECO:0000313" key="8">
    <source>
        <dbReference type="Proteomes" id="UP000260759"/>
    </source>
</evidence>
<sequence>MILLMKQEILESYITYIFDFFQKSRCFKAGQGNMLRNFRFAAEKQFTRNQLGILYFLVNTLIDNGYLYLKDRDFIALTENGADVINGGECVIPKISLERTIYEKETSRSDIYEQLWNIIGSNKENDYAPLYVDGPLFYNTIRPYLTTLSLPHTYGEYMAELREKEEFTSRIKWYRTLFLALDENDVQKFLKDLSIKINRLLLMNTPKDAIQEALNPWADVDIPTIDNTPLPEILNKVAEEPIVNKNKPFVLISYAWEVEDNVFMNWIQTFAKDLRRRGIDAQIDQYQPHGTDLPKFMLESIRKATKVLCILTPKYKEKAESGKGGAAYEGGIISHEIYNNQGTTKFIPVVRKGSFETSTPDFISGRKGFDCSTDDKYNSELPNIIKVINEEPLIEIPPVE</sequence>
<dbReference type="Proteomes" id="UP000283601">
    <property type="component" value="Unassembled WGS sequence"/>
</dbReference>
<evidence type="ECO:0000313" key="12">
    <source>
        <dbReference type="Proteomes" id="UP000487221"/>
    </source>
</evidence>
<evidence type="ECO:0000313" key="7">
    <source>
        <dbReference type="EMBL" id="RHE23181.1"/>
    </source>
</evidence>
<dbReference type="Proteomes" id="UP000487221">
    <property type="component" value="Unassembled WGS sequence"/>
</dbReference>
<dbReference type="InterPro" id="IPR000157">
    <property type="entry name" value="TIR_dom"/>
</dbReference>
<reference evidence="10 11" key="2">
    <citation type="journal article" date="2019" name="Nat. Med.">
        <title>A library of human gut bacterial isolates paired with longitudinal multiomics data enables mechanistic microbiome research.</title>
        <authorList>
            <person name="Poyet M."/>
            <person name="Groussin M."/>
            <person name="Gibbons S.M."/>
            <person name="Avila-Pacheco J."/>
            <person name="Jiang X."/>
            <person name="Kearney S.M."/>
            <person name="Perrotta A.R."/>
            <person name="Berdy B."/>
            <person name="Zhao S."/>
            <person name="Lieberman T.D."/>
            <person name="Swanson P.K."/>
            <person name="Smith M."/>
            <person name="Roesemann S."/>
            <person name="Alexander J.E."/>
            <person name="Rich S.A."/>
            <person name="Livny J."/>
            <person name="Vlamakis H."/>
            <person name="Clish C."/>
            <person name="Bullock K."/>
            <person name="Deik A."/>
            <person name="Scott J."/>
            <person name="Pierce K.A."/>
            <person name="Xavier R.J."/>
            <person name="Alm E.J."/>
        </authorList>
    </citation>
    <scope>NUCLEOTIDE SEQUENCE [LARGE SCALE GENOMIC DNA]</scope>
    <source>
        <strain evidence="4 11">BIOML-A11</strain>
        <strain evidence="3 12">BIOML-A19</strain>
        <strain evidence="2 10">BIOML-A42</strain>
    </source>
</reference>
<dbReference type="GO" id="GO:0007165">
    <property type="term" value="P:signal transduction"/>
    <property type="evidence" value="ECO:0007669"/>
    <property type="project" value="InterPro"/>
</dbReference>
<reference evidence="8 9" key="1">
    <citation type="submission" date="2018-08" db="EMBL/GenBank/DDBJ databases">
        <title>A genome reference for cultivated species of the human gut microbiota.</title>
        <authorList>
            <person name="Zou Y."/>
            <person name="Xue W."/>
            <person name="Luo G."/>
        </authorList>
    </citation>
    <scope>NUCLEOTIDE SEQUENCE [LARGE SCALE GENOMIC DNA]</scope>
    <source>
        <strain evidence="7 9">AM29-12AC</strain>
        <strain evidence="6 8">OM03-4</strain>
    </source>
</reference>
<evidence type="ECO:0000313" key="5">
    <source>
        <dbReference type="EMBL" id="MBT8725041.1"/>
    </source>
</evidence>
<comment type="caution">
    <text evidence="4">The sequence shown here is derived from an EMBL/GenBank/DDBJ whole genome shotgun (WGS) entry which is preliminary data.</text>
</comment>
<dbReference type="EMBL" id="QSJZ01000007">
    <property type="protein sequence ID" value="RHE23181.1"/>
    <property type="molecule type" value="Genomic_DNA"/>
</dbReference>
<dbReference type="Proteomes" id="UP000432488">
    <property type="component" value="Unassembled WGS sequence"/>
</dbReference>
<evidence type="ECO:0000313" key="10">
    <source>
        <dbReference type="Proteomes" id="UP000432488"/>
    </source>
</evidence>
<accession>A0A139KAC1</accession>
<dbReference type="Pfam" id="PF13676">
    <property type="entry name" value="TIR_2"/>
    <property type="match status" value="1"/>
</dbReference>
<dbReference type="Proteomes" id="UP001196342">
    <property type="component" value="Unassembled WGS sequence"/>
</dbReference>
<name>A0A139KAC1_BACUN</name>
<organism evidence="4 11">
    <name type="scientific">Bacteroides uniformis</name>
    <dbReference type="NCBI Taxonomy" id="820"/>
    <lineage>
        <taxon>Bacteria</taxon>
        <taxon>Pseudomonadati</taxon>
        <taxon>Bacteroidota</taxon>
        <taxon>Bacteroidia</taxon>
        <taxon>Bacteroidales</taxon>
        <taxon>Bacteroidaceae</taxon>
        <taxon>Bacteroides</taxon>
    </lineage>
</organism>
<evidence type="ECO:0000313" key="11">
    <source>
        <dbReference type="Proteomes" id="UP000466952"/>
    </source>
</evidence>
<dbReference type="Proteomes" id="UP000466952">
    <property type="component" value="Unassembled WGS sequence"/>
</dbReference>
<dbReference type="PROSITE" id="PS51534">
    <property type="entry name" value="SEFIR"/>
    <property type="match status" value="1"/>
</dbReference>
<dbReference type="Proteomes" id="UP000260759">
    <property type="component" value="Unassembled WGS sequence"/>
</dbReference>
<evidence type="ECO:0000259" key="1">
    <source>
        <dbReference type="PROSITE" id="PS51534"/>
    </source>
</evidence>
<protein>
    <submittedName>
        <fullName evidence="4">TIR domain-containing protein</fullName>
    </submittedName>
    <submittedName>
        <fullName evidence="5">Toll/interleukin-1 receptor domain-containing protein</fullName>
    </submittedName>
</protein>
<dbReference type="EMBL" id="WCTR01000008">
    <property type="protein sequence ID" value="KAB4211845.1"/>
    <property type="molecule type" value="Genomic_DNA"/>
</dbReference>